<dbReference type="InterPro" id="IPR052917">
    <property type="entry name" value="Stress-Dev_Protein"/>
</dbReference>
<dbReference type="PANTHER" id="PTHR34818">
    <property type="entry name" value="PROTEIN BLI-3"/>
    <property type="match status" value="1"/>
</dbReference>
<reference evidence="2 3" key="1">
    <citation type="submission" date="2019-05" db="EMBL/GenBank/DDBJ databases">
        <authorList>
            <person name="Chen C."/>
        </authorList>
    </citation>
    <scope>NUCLEOTIDE SEQUENCE [LARGE SCALE GENOMIC DNA]</scope>
    <source>
        <strain evidence="2 3">HB172198</strain>
    </source>
</reference>
<dbReference type="Pfam" id="PF01243">
    <property type="entry name" value="PNPOx_N"/>
    <property type="match status" value="1"/>
</dbReference>
<evidence type="ECO:0000259" key="1">
    <source>
        <dbReference type="Pfam" id="PF01243"/>
    </source>
</evidence>
<organism evidence="2 3">
    <name type="scientific">Paenibacillus algicola</name>
    <dbReference type="NCBI Taxonomy" id="2565926"/>
    <lineage>
        <taxon>Bacteria</taxon>
        <taxon>Bacillati</taxon>
        <taxon>Bacillota</taxon>
        <taxon>Bacilli</taxon>
        <taxon>Bacillales</taxon>
        <taxon>Paenibacillaceae</taxon>
        <taxon>Paenibacillus</taxon>
    </lineage>
</organism>
<accession>A0A4P8XI72</accession>
<dbReference type="Proteomes" id="UP000300879">
    <property type="component" value="Chromosome"/>
</dbReference>
<feature type="domain" description="Pyridoxamine 5'-phosphate oxidase N-terminal" evidence="1">
    <location>
        <begin position="7"/>
        <end position="128"/>
    </location>
</feature>
<sequence>MMDHTTLEKKIAEALNHNKFCSFATVEGNKPKVRYMALFHDGVNLHLATDRKTHKVEELEENPNVYVLAGYEEGGSKDVIELQGIARVTKQEQLRNELWNEDFKRWFSGPDDPDYVILEIEAQRIEYTPHGGELQVWEK</sequence>
<dbReference type="SUPFAM" id="SSF50475">
    <property type="entry name" value="FMN-binding split barrel"/>
    <property type="match status" value="1"/>
</dbReference>
<name>A0A4P8XI72_9BACL</name>
<dbReference type="InterPro" id="IPR012349">
    <property type="entry name" value="Split_barrel_FMN-bd"/>
</dbReference>
<proteinExistence type="predicted"/>
<gene>
    <name evidence="2" type="ORF">E6C60_0447</name>
</gene>
<dbReference type="EMBL" id="CP040396">
    <property type="protein sequence ID" value="QCT01170.1"/>
    <property type="molecule type" value="Genomic_DNA"/>
</dbReference>
<keyword evidence="3" id="KW-1185">Reference proteome</keyword>
<evidence type="ECO:0000313" key="2">
    <source>
        <dbReference type="EMBL" id="QCT01170.1"/>
    </source>
</evidence>
<evidence type="ECO:0000313" key="3">
    <source>
        <dbReference type="Proteomes" id="UP000300879"/>
    </source>
</evidence>
<dbReference type="InterPro" id="IPR011576">
    <property type="entry name" value="Pyridox_Oxase_N"/>
</dbReference>
<dbReference type="KEGG" id="palo:E6C60_0447"/>
<protein>
    <submittedName>
        <fullName evidence="2">General stress protein 26</fullName>
    </submittedName>
</protein>
<dbReference type="PANTHER" id="PTHR34818:SF1">
    <property type="entry name" value="PROTEIN BLI-3"/>
    <property type="match status" value="1"/>
</dbReference>
<dbReference type="AlphaFoldDB" id="A0A4P8XI72"/>
<dbReference type="Gene3D" id="2.30.110.10">
    <property type="entry name" value="Electron Transport, Fmn-binding Protein, Chain A"/>
    <property type="match status" value="1"/>
</dbReference>